<evidence type="ECO:0000256" key="3">
    <source>
        <dbReference type="ARBA" id="ARBA00023163"/>
    </source>
</evidence>
<dbReference type="InterPro" id="IPR036388">
    <property type="entry name" value="WH-like_DNA-bd_sf"/>
</dbReference>
<dbReference type="RefSeq" id="WP_044483342.1">
    <property type="nucleotide sequence ID" value="NZ_KK328284.1"/>
</dbReference>
<dbReference type="HOGENOM" id="CLU_111585_0_1_11"/>
<dbReference type="Pfam" id="PF01638">
    <property type="entry name" value="HxlR"/>
    <property type="match status" value="1"/>
</dbReference>
<dbReference type="InterPro" id="IPR002577">
    <property type="entry name" value="HTH_HxlR"/>
</dbReference>
<evidence type="ECO:0000256" key="1">
    <source>
        <dbReference type="ARBA" id="ARBA00023015"/>
    </source>
</evidence>
<dbReference type="InterPro" id="IPR036390">
    <property type="entry name" value="WH_DNA-bd_sf"/>
</dbReference>
<evidence type="ECO:0000313" key="6">
    <source>
        <dbReference type="Proteomes" id="UP000025947"/>
    </source>
</evidence>
<dbReference type="PROSITE" id="PS51118">
    <property type="entry name" value="HTH_HXLR"/>
    <property type="match status" value="1"/>
</dbReference>
<keyword evidence="6" id="KW-1185">Reference proteome</keyword>
<evidence type="ECO:0000259" key="4">
    <source>
        <dbReference type="PROSITE" id="PS51118"/>
    </source>
</evidence>
<protein>
    <recommendedName>
        <fullName evidence="4">HTH hxlR-type domain-containing protein</fullName>
    </recommendedName>
</protein>
<dbReference type="GO" id="GO:0003677">
    <property type="term" value="F:DNA binding"/>
    <property type="evidence" value="ECO:0007669"/>
    <property type="project" value="UniProtKB-KW"/>
</dbReference>
<gene>
    <name evidence="5" type="ORF">K875_00564</name>
</gene>
<dbReference type="InterPro" id="IPR011991">
    <property type="entry name" value="ArsR-like_HTH"/>
</dbReference>
<dbReference type="Gene3D" id="1.10.10.10">
    <property type="entry name" value="Winged helix-like DNA-binding domain superfamily/Winged helix DNA-binding domain"/>
    <property type="match status" value="1"/>
</dbReference>
<accession>A0A051UFM1</accession>
<comment type="caution">
    <text evidence="5">The sequence shown here is derived from an EMBL/GenBank/DDBJ whole genome shotgun (WGS) entry which is preliminary data.</text>
</comment>
<sequence length="162" mass="18074">MEFENRLRDRQQWSIGDGCSMSKVLELLSTKTAFQVVRELFFGTTRFEDFVERIATSAPAVSRALKQLEAAGIVARVPYQEPGQRARDEYRLTEAGEDFLPVFMSLVQWGDTYLQDGSARLAFVDADTGRAVGVRVTTDTGAPGKRSADIRIQRVTPSGRHT</sequence>
<dbReference type="PANTHER" id="PTHR33204">
    <property type="entry name" value="TRANSCRIPTIONAL REGULATOR, MARR FAMILY"/>
    <property type="match status" value="1"/>
</dbReference>
<dbReference type="EMBL" id="JLXW01000002">
    <property type="protein sequence ID" value="KBZ68019.1"/>
    <property type="molecule type" value="Genomic_DNA"/>
</dbReference>
<proteinExistence type="predicted"/>
<dbReference type="AlphaFoldDB" id="A0A051UFM1"/>
<evidence type="ECO:0000313" key="5">
    <source>
        <dbReference type="EMBL" id="KBZ68019.1"/>
    </source>
</evidence>
<organism evidence="5 6">
    <name type="scientific">Mycobacterium [tuberculosis] TKK-01-0051</name>
    <dbReference type="NCBI Taxonomy" id="1324261"/>
    <lineage>
        <taxon>Bacteria</taxon>
        <taxon>Bacillati</taxon>
        <taxon>Actinomycetota</taxon>
        <taxon>Actinomycetes</taxon>
        <taxon>Mycobacteriales</taxon>
        <taxon>Mycobacteriaceae</taxon>
        <taxon>Mycobacterium</taxon>
        <taxon>Mycobacterium avium complex (MAC)</taxon>
    </lineage>
</organism>
<keyword evidence="3" id="KW-0804">Transcription</keyword>
<dbReference type="PATRIC" id="fig|1324261.3.peg.573"/>
<evidence type="ECO:0000256" key="2">
    <source>
        <dbReference type="ARBA" id="ARBA00023125"/>
    </source>
</evidence>
<dbReference type="Proteomes" id="UP000025947">
    <property type="component" value="Unassembled WGS sequence"/>
</dbReference>
<keyword evidence="1" id="KW-0805">Transcription regulation</keyword>
<reference evidence="5 6" key="1">
    <citation type="submission" date="2014-04" db="EMBL/GenBank/DDBJ databases">
        <title>The Genome Sequence of Mycobacterium tuberculosis TKK-01-0051.</title>
        <authorList>
            <consortium name="The Broad Institute Genomics Platform"/>
            <consortium name="The Broad Institute Genome Sequencing Center for Infectious Disease"/>
            <person name="Earl A.M."/>
            <person name="Cohen K."/>
            <person name="Pym A."/>
            <person name="Bishai W."/>
            <person name="Maharaj K."/>
            <person name="Desjardins C."/>
            <person name="Abeel T."/>
            <person name="Young S."/>
            <person name="Zeng Q."/>
            <person name="Gargeya S."/>
            <person name="Abouelleil A."/>
            <person name="Alvarado L."/>
            <person name="Chapman S.B."/>
            <person name="Gainer-Dewar J."/>
            <person name="Goldberg J."/>
            <person name="Griggs A."/>
            <person name="Gujja S."/>
            <person name="Hansen M."/>
            <person name="Howarth C."/>
            <person name="Imamovic A."/>
            <person name="Larimer J."/>
            <person name="Murphy C."/>
            <person name="Naylor J."/>
            <person name="Pearson M."/>
            <person name="Poon T.W."/>
            <person name="Priest M."/>
            <person name="Roberts A."/>
            <person name="Saif S."/>
            <person name="Shea T."/>
            <person name="Sykes S."/>
            <person name="Wortman J."/>
            <person name="Nusbaum C."/>
            <person name="Birren B."/>
        </authorList>
    </citation>
    <scope>NUCLEOTIDE SEQUENCE [LARGE SCALE GENOMIC DNA]</scope>
    <source>
        <strain evidence="5 6">TKK-01-0051</strain>
    </source>
</reference>
<name>A0A051UFM1_9MYCO</name>
<feature type="domain" description="HTH hxlR-type" evidence="4">
    <location>
        <begin position="19"/>
        <end position="118"/>
    </location>
</feature>
<dbReference type="PANTHER" id="PTHR33204:SF18">
    <property type="entry name" value="TRANSCRIPTIONAL REGULATORY PROTEIN"/>
    <property type="match status" value="1"/>
</dbReference>
<dbReference type="CDD" id="cd00090">
    <property type="entry name" value="HTH_ARSR"/>
    <property type="match status" value="1"/>
</dbReference>
<keyword evidence="2" id="KW-0238">DNA-binding</keyword>
<dbReference type="SUPFAM" id="SSF46785">
    <property type="entry name" value="Winged helix' DNA-binding domain"/>
    <property type="match status" value="1"/>
</dbReference>